<proteinExistence type="predicted"/>
<reference evidence="1 3" key="1">
    <citation type="submission" date="2019-01" db="EMBL/GenBank/DDBJ databases">
        <title>Draft genome sequences of three monokaryotic isolates of the white-rot basidiomycete fungus Dichomitus squalens.</title>
        <authorList>
            <consortium name="DOE Joint Genome Institute"/>
            <person name="Lopez S.C."/>
            <person name="Andreopoulos B."/>
            <person name="Pangilinan J."/>
            <person name="Lipzen A."/>
            <person name="Riley R."/>
            <person name="Ahrendt S."/>
            <person name="Ng V."/>
            <person name="Barry K."/>
            <person name="Daum C."/>
            <person name="Grigoriev I.V."/>
            <person name="Hilden K.S."/>
            <person name="Makela M.R."/>
            <person name="de Vries R.P."/>
        </authorList>
    </citation>
    <scope>NUCLEOTIDE SEQUENCE [LARGE SCALE GENOMIC DNA]</scope>
    <source>
        <strain evidence="2 3">CBS 464.89</strain>
        <strain evidence="1">OM18370.1</strain>
    </source>
</reference>
<evidence type="ECO:0000313" key="3">
    <source>
        <dbReference type="Proteomes" id="UP000292082"/>
    </source>
</evidence>
<dbReference type="AlphaFoldDB" id="A0A4Q9MLX6"/>
<dbReference type="Proteomes" id="UP000292957">
    <property type="component" value="Unassembled WGS sequence"/>
</dbReference>
<dbReference type="EMBL" id="ML145273">
    <property type="protein sequence ID" value="TBU51980.1"/>
    <property type="molecule type" value="Genomic_DNA"/>
</dbReference>
<evidence type="ECO:0000313" key="1">
    <source>
        <dbReference type="EMBL" id="TBU27322.1"/>
    </source>
</evidence>
<dbReference type="Proteomes" id="UP000292082">
    <property type="component" value="Unassembled WGS sequence"/>
</dbReference>
<accession>A0A4Q9MLX6</accession>
<gene>
    <name evidence="2" type="ORF">BD310DRAFT_941216</name>
    <name evidence="1" type="ORF">BD311DRAFT_760515</name>
</gene>
<evidence type="ECO:0000313" key="2">
    <source>
        <dbReference type="EMBL" id="TBU51980.1"/>
    </source>
</evidence>
<protein>
    <submittedName>
        <fullName evidence="1">Uncharacterized protein</fullName>
    </submittedName>
</protein>
<organism evidence="1">
    <name type="scientific">Dichomitus squalens</name>
    <dbReference type="NCBI Taxonomy" id="114155"/>
    <lineage>
        <taxon>Eukaryota</taxon>
        <taxon>Fungi</taxon>
        <taxon>Dikarya</taxon>
        <taxon>Basidiomycota</taxon>
        <taxon>Agaricomycotina</taxon>
        <taxon>Agaricomycetes</taxon>
        <taxon>Polyporales</taxon>
        <taxon>Polyporaceae</taxon>
        <taxon>Dichomitus</taxon>
    </lineage>
</organism>
<dbReference type="EMBL" id="ML143433">
    <property type="protein sequence ID" value="TBU27322.1"/>
    <property type="molecule type" value="Genomic_DNA"/>
</dbReference>
<sequence>MHAINDTCCISGSREVLCSTSTTCFILTAPTIVCLCLRSGKTSPLRDQCEYRSSACHQRQRNPSIRAAGVVE</sequence>
<keyword evidence="3" id="KW-1185">Reference proteome</keyword>
<name>A0A4Q9MLX6_9APHY</name>